<evidence type="ECO:0000313" key="1">
    <source>
        <dbReference type="EMBL" id="KFI66535.1"/>
    </source>
</evidence>
<dbReference type="EMBL" id="JGZB01000013">
    <property type="protein sequence ID" value="KFI66535.1"/>
    <property type="molecule type" value="Genomic_DNA"/>
</dbReference>
<protein>
    <submittedName>
        <fullName evidence="1">Putative phage protein gp4</fullName>
    </submittedName>
</protein>
<dbReference type="eggNOG" id="ENOG50307JP">
    <property type="taxonomic scope" value="Bacteria"/>
</dbReference>
<organism evidence="1 2">
    <name type="scientific">Bifidobacterium magnum</name>
    <dbReference type="NCBI Taxonomy" id="1692"/>
    <lineage>
        <taxon>Bacteria</taxon>
        <taxon>Bacillati</taxon>
        <taxon>Actinomycetota</taxon>
        <taxon>Actinomycetes</taxon>
        <taxon>Bifidobacteriales</taxon>
        <taxon>Bifidobacteriaceae</taxon>
        <taxon>Bifidobacterium</taxon>
    </lineage>
</organism>
<evidence type="ECO:0000313" key="2">
    <source>
        <dbReference type="Proteomes" id="UP000029052"/>
    </source>
</evidence>
<comment type="caution">
    <text evidence="1">The sequence shown here is derived from an EMBL/GenBank/DDBJ whole genome shotgun (WGS) entry which is preliminary data.</text>
</comment>
<name>A0A087B685_9BIFI</name>
<dbReference type="AlphaFoldDB" id="A0A087B685"/>
<dbReference type="STRING" id="1692.BMAGN_1443"/>
<accession>A0A087B685</accession>
<keyword evidence="2" id="KW-1185">Reference proteome</keyword>
<gene>
    <name evidence="1" type="ORF">BMAGN_1443</name>
</gene>
<dbReference type="Proteomes" id="UP000029052">
    <property type="component" value="Unassembled WGS sequence"/>
</dbReference>
<sequence>MTGTLEVASNALETMRSDLYKSFYEYSSSLWDQITPSDFWNDGVVEGVAAASSMAELSMVEQARHLGVSYADETLRMVGVSPKGDVDMLVYPRSNTDPWRVNLRPAAAYRDAAVKEPSLRPKTFEDEDGAAARWRESARSRLLDIADTDTHMSATDAVLNRYNRSKVLSYRRVLHPELSQSGSCGLCVVAADRWYSTSNLMPLHSRCKCGVAPAGSDYDPGFELNREDLERIYQEAGSKFGRDLMDVRVMSVNNGEIGPVLYMSDARELGRKVEHSAWVRPDRRRTREQLRKMVERANVYESKYREVLSSGKRVRFRHDGIPHVFAPSPNLKRALNSVRQMRMQAQAALQAAS</sequence>
<proteinExistence type="predicted"/>
<dbReference type="RefSeq" id="WP_022860317.1">
    <property type="nucleotide sequence ID" value="NZ_JGZB01000013.1"/>
</dbReference>
<reference evidence="1 2" key="1">
    <citation type="submission" date="2014-03" db="EMBL/GenBank/DDBJ databases">
        <title>Genomics of Bifidobacteria.</title>
        <authorList>
            <person name="Ventura M."/>
            <person name="Milani C."/>
            <person name="Lugli G.A."/>
        </authorList>
    </citation>
    <scope>NUCLEOTIDE SEQUENCE [LARGE SCALE GENOMIC DNA]</scope>
    <source>
        <strain evidence="1 2">LMG 11591</strain>
    </source>
</reference>